<keyword evidence="1" id="KW-0812">Transmembrane</keyword>
<organism evidence="2">
    <name type="scientific">bioreactor metagenome</name>
    <dbReference type="NCBI Taxonomy" id="1076179"/>
    <lineage>
        <taxon>unclassified sequences</taxon>
        <taxon>metagenomes</taxon>
        <taxon>ecological metagenomes</taxon>
    </lineage>
</organism>
<keyword evidence="1" id="KW-1133">Transmembrane helix</keyword>
<keyword evidence="1" id="KW-0472">Membrane</keyword>
<accession>A0A644VDX8</accession>
<name>A0A644VDX8_9ZZZZ</name>
<feature type="transmembrane region" description="Helical" evidence="1">
    <location>
        <begin position="30"/>
        <end position="49"/>
    </location>
</feature>
<comment type="caution">
    <text evidence="2">The sequence shown here is derived from an EMBL/GenBank/DDBJ whole genome shotgun (WGS) entry which is preliminary data.</text>
</comment>
<evidence type="ECO:0000313" key="2">
    <source>
        <dbReference type="EMBL" id="MPL89538.1"/>
    </source>
</evidence>
<gene>
    <name evidence="2" type="ORF">SDC9_35574</name>
</gene>
<proteinExistence type="predicted"/>
<evidence type="ECO:0008006" key="3">
    <source>
        <dbReference type="Google" id="ProtNLM"/>
    </source>
</evidence>
<dbReference type="EMBL" id="VSSQ01000282">
    <property type="protein sequence ID" value="MPL89538.1"/>
    <property type="molecule type" value="Genomic_DNA"/>
</dbReference>
<protein>
    <recommendedName>
        <fullName evidence="3">DUF3989 domain-containing protein</fullName>
    </recommendedName>
</protein>
<evidence type="ECO:0000256" key="1">
    <source>
        <dbReference type="SAM" id="Phobius"/>
    </source>
</evidence>
<dbReference type="InterPro" id="IPR025050">
    <property type="entry name" value="TraL_transposon"/>
</dbReference>
<sequence>MIKKQVNRFRDWIEDGLRRVCGGMSPERRLITILAFCVIFGSLSIYMTVSSIYNIGKRDAEQKYLEIEHMKRLELQYSNDSINHLKQQKYEREQSNGQ</sequence>
<dbReference type="AlphaFoldDB" id="A0A644VDX8"/>
<reference evidence="2" key="1">
    <citation type="submission" date="2019-08" db="EMBL/GenBank/DDBJ databases">
        <authorList>
            <person name="Kucharzyk K."/>
            <person name="Murdoch R.W."/>
            <person name="Higgins S."/>
            <person name="Loffler F."/>
        </authorList>
    </citation>
    <scope>NUCLEOTIDE SEQUENCE</scope>
</reference>
<dbReference type="Pfam" id="PF13150">
    <property type="entry name" value="TraL_transposon"/>
    <property type="match status" value="1"/>
</dbReference>